<dbReference type="AlphaFoldDB" id="A0A7J6L539"/>
<evidence type="ECO:0000256" key="3">
    <source>
        <dbReference type="PROSITE-ProRule" id="PRU00221"/>
    </source>
</evidence>
<dbReference type="PROSITE" id="PS50294">
    <property type="entry name" value="WD_REPEATS_REGION"/>
    <property type="match status" value="1"/>
</dbReference>
<name>A0A7J6L539_PERCH</name>
<dbReference type="PROSITE" id="PS00678">
    <property type="entry name" value="WD_REPEATS_1"/>
    <property type="match status" value="1"/>
</dbReference>
<keyword evidence="7" id="KW-1185">Reference proteome</keyword>
<feature type="domain" description="Anaphase-promoting complex subunit 4-like WD40" evidence="5">
    <location>
        <begin position="67"/>
        <end position="121"/>
    </location>
</feature>
<dbReference type="SUPFAM" id="SSF50978">
    <property type="entry name" value="WD40 repeat-like"/>
    <property type="match status" value="1"/>
</dbReference>
<comment type="caution">
    <text evidence="6">The sequence shown here is derived from an EMBL/GenBank/DDBJ whole genome shotgun (WGS) entry which is preliminary data.</text>
</comment>
<dbReference type="Proteomes" id="UP000591131">
    <property type="component" value="Unassembled WGS sequence"/>
</dbReference>
<evidence type="ECO:0000259" key="5">
    <source>
        <dbReference type="Pfam" id="PF12894"/>
    </source>
</evidence>
<dbReference type="Gene3D" id="2.130.10.10">
    <property type="entry name" value="YVTN repeat-like/Quinoprotein amine dehydrogenase"/>
    <property type="match status" value="2"/>
</dbReference>
<dbReference type="Pfam" id="PF12894">
    <property type="entry name" value="ANAPC4_WD40"/>
    <property type="match status" value="1"/>
</dbReference>
<feature type="repeat" description="WD" evidence="3">
    <location>
        <begin position="207"/>
        <end position="249"/>
    </location>
</feature>
<evidence type="ECO:0000256" key="1">
    <source>
        <dbReference type="ARBA" id="ARBA00022574"/>
    </source>
</evidence>
<feature type="compositionally biased region" description="Basic and acidic residues" evidence="4">
    <location>
        <begin position="8"/>
        <end position="23"/>
    </location>
</feature>
<evidence type="ECO:0000313" key="6">
    <source>
        <dbReference type="EMBL" id="KAF4654305.1"/>
    </source>
</evidence>
<dbReference type="InterPro" id="IPR024977">
    <property type="entry name" value="Apc4-like_WD40_dom"/>
</dbReference>
<feature type="region of interest" description="Disordered" evidence="4">
    <location>
        <begin position="1"/>
        <end position="23"/>
    </location>
</feature>
<protein>
    <recommendedName>
        <fullName evidence="5">Anaphase-promoting complex subunit 4-like WD40 domain-containing protein</fullName>
    </recommendedName>
</protein>
<sequence length="398" mass="43617">MTMSADNNKLDIVPHGHSETEENPHDRAAIIGGEGTMTRLFTPKFVVSPGIKSERRRKAVEEYIQPAEVFCVRFSPDDSLLAASTSNGLIKIYNCRTGKEVYTLHPHPKGDVVQPVTQLRWRPEGSSAKTKKVLVSVNSEGVVSHWHVTTGTCMHEVTEENNQLFCVDYSVDGSQFATAGRERGVTVYDENTKAKIAPLRGGDSLHTPGHSNRVFSLKYHPTDPNVIITGGWDNTVQFWDVRKGYSVRSIFGPHICGDSVDITNDGKRILTGSWRIDRQLQIWDYAEGTLIEDIPWRSGASVTQPCMVYAAEFNKGARSGDLICAGGSGANEAKVMHHDGDSGWSTIGTVTGIHKGCFTVDFSCSSGQDEPELVALGGGDGIVRVMELGFEEEEEEED</sequence>
<accession>A0A7J6L539</accession>
<feature type="repeat" description="WD" evidence="3">
    <location>
        <begin position="69"/>
        <end position="103"/>
    </location>
</feature>
<gene>
    <name evidence="6" type="ORF">FOL47_010038</name>
</gene>
<dbReference type="OrthoDB" id="439331at2759"/>
<dbReference type="InterPro" id="IPR015943">
    <property type="entry name" value="WD40/YVTN_repeat-like_dom_sf"/>
</dbReference>
<dbReference type="PANTHER" id="PTHR47822">
    <property type="entry name" value="CARBOHYDRATE BINDING DOMAIN CONTAINING PROTEIN"/>
    <property type="match status" value="1"/>
</dbReference>
<reference evidence="6 7" key="1">
    <citation type="submission" date="2020-04" db="EMBL/GenBank/DDBJ databases">
        <title>Perkinsus chesapeaki whole genome sequence.</title>
        <authorList>
            <person name="Bogema D.R."/>
        </authorList>
    </citation>
    <scope>NUCLEOTIDE SEQUENCE [LARGE SCALE GENOMIC DNA]</scope>
    <source>
        <strain evidence="6">ATCC PRA-425</strain>
    </source>
</reference>
<evidence type="ECO:0000313" key="7">
    <source>
        <dbReference type="Proteomes" id="UP000591131"/>
    </source>
</evidence>
<dbReference type="InterPro" id="IPR019775">
    <property type="entry name" value="WD40_repeat_CS"/>
</dbReference>
<dbReference type="EMBL" id="JAAPAO010000746">
    <property type="protein sequence ID" value="KAF4654305.1"/>
    <property type="molecule type" value="Genomic_DNA"/>
</dbReference>
<keyword evidence="2" id="KW-0677">Repeat</keyword>
<dbReference type="SMART" id="SM00320">
    <property type="entry name" value="WD40"/>
    <property type="match status" value="6"/>
</dbReference>
<dbReference type="PANTHER" id="PTHR47822:SF2">
    <property type="entry name" value="F-BOX AND WD-40 DOMAIN PROTEIN 7"/>
    <property type="match status" value="1"/>
</dbReference>
<evidence type="ECO:0000256" key="4">
    <source>
        <dbReference type="SAM" id="MobiDB-lite"/>
    </source>
</evidence>
<evidence type="ECO:0000256" key="2">
    <source>
        <dbReference type="ARBA" id="ARBA00022737"/>
    </source>
</evidence>
<proteinExistence type="predicted"/>
<dbReference type="InterPro" id="IPR036322">
    <property type="entry name" value="WD40_repeat_dom_sf"/>
</dbReference>
<dbReference type="InterPro" id="IPR001680">
    <property type="entry name" value="WD40_rpt"/>
</dbReference>
<organism evidence="6 7">
    <name type="scientific">Perkinsus chesapeaki</name>
    <name type="common">Clam parasite</name>
    <name type="synonym">Perkinsus andrewsi</name>
    <dbReference type="NCBI Taxonomy" id="330153"/>
    <lineage>
        <taxon>Eukaryota</taxon>
        <taxon>Sar</taxon>
        <taxon>Alveolata</taxon>
        <taxon>Perkinsozoa</taxon>
        <taxon>Perkinsea</taxon>
        <taxon>Perkinsida</taxon>
        <taxon>Perkinsidae</taxon>
        <taxon>Perkinsus</taxon>
    </lineage>
</organism>
<keyword evidence="1 3" id="KW-0853">WD repeat</keyword>
<dbReference type="Pfam" id="PF00400">
    <property type="entry name" value="WD40"/>
    <property type="match status" value="1"/>
</dbReference>
<dbReference type="PROSITE" id="PS50082">
    <property type="entry name" value="WD_REPEATS_2"/>
    <property type="match status" value="2"/>
</dbReference>